<comment type="function">
    <text evidence="11">Promotes RNA polymerase assembly. Latches the N- and C-terminal regions of the beta' subunit thereby facilitating its interaction with the beta and alpha subunits.</text>
</comment>
<dbReference type="HAMAP" id="MF_00366">
    <property type="entry name" value="RNApol_bact_RpoZ"/>
    <property type="match status" value="1"/>
</dbReference>
<evidence type="ECO:0000256" key="7">
    <source>
        <dbReference type="ARBA" id="ARBA00023163"/>
    </source>
</evidence>
<organism evidence="13 14">
    <name type="scientific">Algimonas porphyrae</name>
    <dbReference type="NCBI Taxonomy" id="1128113"/>
    <lineage>
        <taxon>Bacteria</taxon>
        <taxon>Pseudomonadati</taxon>
        <taxon>Pseudomonadota</taxon>
        <taxon>Alphaproteobacteria</taxon>
        <taxon>Maricaulales</taxon>
        <taxon>Robiginitomaculaceae</taxon>
        <taxon>Algimonas</taxon>
    </lineage>
</organism>
<evidence type="ECO:0000256" key="2">
    <source>
        <dbReference type="ARBA" id="ARBA00012418"/>
    </source>
</evidence>
<dbReference type="PANTHER" id="PTHR34476">
    <property type="entry name" value="DNA-DIRECTED RNA POLYMERASE SUBUNIT OMEGA"/>
    <property type="match status" value="1"/>
</dbReference>
<dbReference type="EC" id="2.7.7.6" evidence="2 11"/>
<gene>
    <name evidence="11 13" type="primary">rpoZ</name>
    <name evidence="13" type="ORF">GCM10007854_10010</name>
</gene>
<dbReference type="NCBIfam" id="TIGR00690">
    <property type="entry name" value="rpoZ"/>
    <property type="match status" value="1"/>
</dbReference>
<evidence type="ECO:0000256" key="8">
    <source>
        <dbReference type="ARBA" id="ARBA00029924"/>
    </source>
</evidence>
<evidence type="ECO:0000256" key="3">
    <source>
        <dbReference type="ARBA" id="ARBA00013725"/>
    </source>
</evidence>
<reference evidence="13" key="2">
    <citation type="submission" date="2023-01" db="EMBL/GenBank/DDBJ databases">
        <title>Draft genome sequence of Algimonas porphyrae strain NBRC 108216.</title>
        <authorList>
            <person name="Sun Q."/>
            <person name="Mori K."/>
        </authorList>
    </citation>
    <scope>NUCLEOTIDE SEQUENCE</scope>
    <source>
        <strain evidence="13">NBRC 108216</strain>
    </source>
</reference>
<comment type="subunit">
    <text evidence="11">The RNAP catalytic core consists of 2 alpha, 1 beta, 1 beta' and 1 omega subunit. When a sigma factor is associated with the core the holoenzyme is formed, which can initiate transcription.</text>
</comment>
<keyword evidence="7 11" id="KW-0804">Transcription</keyword>
<evidence type="ECO:0000313" key="13">
    <source>
        <dbReference type="EMBL" id="GLQ20046.1"/>
    </source>
</evidence>
<evidence type="ECO:0000313" key="14">
    <source>
        <dbReference type="Proteomes" id="UP001161390"/>
    </source>
</evidence>
<evidence type="ECO:0000256" key="10">
    <source>
        <dbReference type="ARBA" id="ARBA00048552"/>
    </source>
</evidence>
<keyword evidence="5 11" id="KW-0808">Transferase</keyword>
<feature type="region of interest" description="Disordered" evidence="12">
    <location>
        <begin position="96"/>
        <end position="125"/>
    </location>
</feature>
<sequence>MARVTVEDCVEKIPNRFDLVLLAAHRSRNISAGASLTVDRDNDKTPVVSLRELADGNLDLDDLRESLVANLQRVITDDDMPDEETEEATPVLALEHGESKQAEMSEADLLRALQGDRDNDSSTRF</sequence>
<dbReference type="Pfam" id="PF01192">
    <property type="entry name" value="RNA_pol_Rpb6"/>
    <property type="match status" value="1"/>
</dbReference>
<feature type="compositionally biased region" description="Basic and acidic residues" evidence="12">
    <location>
        <begin position="114"/>
        <end position="125"/>
    </location>
</feature>
<keyword evidence="6 11" id="KW-0548">Nucleotidyltransferase</keyword>
<dbReference type="RefSeq" id="WP_284370251.1">
    <property type="nucleotide sequence ID" value="NZ_BSNJ01000002.1"/>
</dbReference>
<accession>A0ABQ5V0A6</accession>
<evidence type="ECO:0000256" key="6">
    <source>
        <dbReference type="ARBA" id="ARBA00022695"/>
    </source>
</evidence>
<evidence type="ECO:0000256" key="12">
    <source>
        <dbReference type="SAM" id="MobiDB-lite"/>
    </source>
</evidence>
<dbReference type="InterPro" id="IPR036161">
    <property type="entry name" value="RPB6/omega-like_sf"/>
</dbReference>
<comment type="catalytic activity">
    <reaction evidence="10 11">
        <text>RNA(n) + a ribonucleoside 5'-triphosphate = RNA(n+1) + diphosphate</text>
        <dbReference type="Rhea" id="RHEA:21248"/>
        <dbReference type="Rhea" id="RHEA-COMP:14527"/>
        <dbReference type="Rhea" id="RHEA-COMP:17342"/>
        <dbReference type="ChEBI" id="CHEBI:33019"/>
        <dbReference type="ChEBI" id="CHEBI:61557"/>
        <dbReference type="ChEBI" id="CHEBI:140395"/>
        <dbReference type="EC" id="2.7.7.6"/>
    </reaction>
</comment>
<dbReference type="SUPFAM" id="SSF63562">
    <property type="entry name" value="RPB6/omega subunit-like"/>
    <property type="match status" value="1"/>
</dbReference>
<dbReference type="PANTHER" id="PTHR34476:SF1">
    <property type="entry name" value="DNA-DIRECTED RNA POLYMERASE SUBUNIT OMEGA"/>
    <property type="match status" value="1"/>
</dbReference>
<dbReference type="Proteomes" id="UP001161390">
    <property type="component" value="Unassembled WGS sequence"/>
</dbReference>
<dbReference type="EMBL" id="BSNJ01000002">
    <property type="protein sequence ID" value="GLQ20046.1"/>
    <property type="molecule type" value="Genomic_DNA"/>
</dbReference>
<dbReference type="InterPro" id="IPR003716">
    <property type="entry name" value="DNA-dir_RNA_pol_omega"/>
</dbReference>
<evidence type="ECO:0000256" key="1">
    <source>
        <dbReference type="ARBA" id="ARBA00006711"/>
    </source>
</evidence>
<dbReference type="SMART" id="SM01409">
    <property type="entry name" value="RNA_pol_Rpb6"/>
    <property type="match status" value="1"/>
</dbReference>
<dbReference type="InterPro" id="IPR006110">
    <property type="entry name" value="Pol_omega/Rpo6/RPB6"/>
</dbReference>
<name>A0ABQ5V0A6_9PROT</name>
<protein>
    <recommendedName>
        <fullName evidence="3 11">DNA-directed RNA polymerase subunit omega</fullName>
        <shortName evidence="11">RNAP omega subunit</shortName>
        <ecNumber evidence="2 11">2.7.7.6</ecNumber>
    </recommendedName>
    <alternativeName>
        <fullName evidence="9 11">RNA polymerase omega subunit</fullName>
    </alternativeName>
    <alternativeName>
        <fullName evidence="8 11">Transcriptase subunit omega</fullName>
    </alternativeName>
</protein>
<keyword evidence="14" id="KW-1185">Reference proteome</keyword>
<dbReference type="GO" id="GO:0000428">
    <property type="term" value="C:DNA-directed RNA polymerase complex"/>
    <property type="evidence" value="ECO:0007669"/>
    <property type="project" value="UniProtKB-KW"/>
</dbReference>
<evidence type="ECO:0000256" key="9">
    <source>
        <dbReference type="ARBA" id="ARBA00030998"/>
    </source>
</evidence>
<evidence type="ECO:0000256" key="11">
    <source>
        <dbReference type="HAMAP-Rule" id="MF_00366"/>
    </source>
</evidence>
<evidence type="ECO:0000256" key="4">
    <source>
        <dbReference type="ARBA" id="ARBA00022478"/>
    </source>
</evidence>
<keyword evidence="4 11" id="KW-0240">DNA-directed RNA polymerase</keyword>
<comment type="caution">
    <text evidence="13">The sequence shown here is derived from an EMBL/GenBank/DDBJ whole genome shotgun (WGS) entry which is preliminary data.</text>
</comment>
<evidence type="ECO:0000256" key="5">
    <source>
        <dbReference type="ARBA" id="ARBA00022679"/>
    </source>
</evidence>
<dbReference type="Gene3D" id="3.90.940.10">
    <property type="match status" value="1"/>
</dbReference>
<comment type="similarity">
    <text evidence="1 11">Belongs to the RNA polymerase subunit omega family.</text>
</comment>
<proteinExistence type="inferred from homology"/>
<reference evidence="13" key="1">
    <citation type="journal article" date="2014" name="Int. J. Syst. Evol. Microbiol.">
        <title>Complete genome of a new Firmicutes species belonging to the dominant human colonic microbiota ('Ruminococcus bicirculans') reveals two chromosomes and a selective capacity to utilize plant glucans.</title>
        <authorList>
            <consortium name="NISC Comparative Sequencing Program"/>
            <person name="Wegmann U."/>
            <person name="Louis P."/>
            <person name="Goesmann A."/>
            <person name="Henrissat B."/>
            <person name="Duncan S.H."/>
            <person name="Flint H.J."/>
        </authorList>
    </citation>
    <scope>NUCLEOTIDE SEQUENCE</scope>
    <source>
        <strain evidence="13">NBRC 108216</strain>
    </source>
</reference>